<evidence type="ECO:0000256" key="5">
    <source>
        <dbReference type="ARBA" id="ARBA00022679"/>
    </source>
</evidence>
<dbReference type="PROSITE" id="PS50109">
    <property type="entry name" value="HIS_KIN"/>
    <property type="match status" value="1"/>
</dbReference>
<dbReference type="Pfam" id="PF02518">
    <property type="entry name" value="HATPase_c"/>
    <property type="match status" value="1"/>
</dbReference>
<dbReference type="InterPro" id="IPR005467">
    <property type="entry name" value="His_kinase_dom"/>
</dbReference>
<sequence length="309" mass="33645">MAAYGLALWTRFTLEGALPPGFPYLTFFPAIILTAFLAGTWPGILCAALSGLSAWYWFIPPFRSFEVTHNTAIALGFFLFICAVDILIIDMMARATERLALSRARSQQLADSHATMFTELQHRVANNLGFVASLLALQKKKAAADPATAPALFDDAIRRIEVMGRIHRRLHAPASLEQPIGDYLRELCAELIEVGSAKGIICLIEADDIRLDLPRLTALSLIVSEVMTNSLKHAFHGRDTGTITLDLKQLHDGRYHMTIADDGPGFAAAKPSPNSLGLKIVRGLAAQLGGEIAMPERPRGAVTELRFAA</sequence>
<evidence type="ECO:0000256" key="3">
    <source>
        <dbReference type="ARBA" id="ARBA00012438"/>
    </source>
</evidence>
<feature type="transmembrane region" description="Helical" evidence="13">
    <location>
        <begin position="20"/>
        <end position="38"/>
    </location>
</feature>
<evidence type="ECO:0000256" key="1">
    <source>
        <dbReference type="ARBA" id="ARBA00000085"/>
    </source>
</evidence>
<name>A0ABV7X7Y0_9SPHN</name>
<evidence type="ECO:0000256" key="7">
    <source>
        <dbReference type="ARBA" id="ARBA00022741"/>
    </source>
</evidence>
<dbReference type="Proteomes" id="UP001595615">
    <property type="component" value="Unassembled WGS sequence"/>
</dbReference>
<protein>
    <recommendedName>
        <fullName evidence="3">histidine kinase</fullName>
        <ecNumber evidence="3">2.7.13.3</ecNumber>
    </recommendedName>
</protein>
<feature type="transmembrane region" description="Helical" evidence="13">
    <location>
        <begin position="43"/>
        <end position="59"/>
    </location>
</feature>
<keyword evidence="12 13" id="KW-0472">Membrane</keyword>
<dbReference type="EMBL" id="JBHRXV010000001">
    <property type="protein sequence ID" value="MFC3711298.1"/>
    <property type="molecule type" value="Genomic_DNA"/>
</dbReference>
<evidence type="ECO:0000256" key="6">
    <source>
        <dbReference type="ARBA" id="ARBA00022692"/>
    </source>
</evidence>
<dbReference type="Pfam" id="PF13493">
    <property type="entry name" value="DUF4118"/>
    <property type="match status" value="1"/>
</dbReference>
<organism evidence="15 16">
    <name type="scientific">Sphingoaurantiacus capsulatus</name>
    <dbReference type="NCBI Taxonomy" id="1771310"/>
    <lineage>
        <taxon>Bacteria</taxon>
        <taxon>Pseudomonadati</taxon>
        <taxon>Pseudomonadota</taxon>
        <taxon>Alphaproteobacteria</taxon>
        <taxon>Sphingomonadales</taxon>
        <taxon>Sphingosinicellaceae</taxon>
        <taxon>Sphingoaurantiacus</taxon>
    </lineage>
</organism>
<accession>A0ABV7X7Y0</accession>
<reference evidence="16" key="1">
    <citation type="journal article" date="2019" name="Int. J. Syst. Evol. Microbiol.">
        <title>The Global Catalogue of Microorganisms (GCM) 10K type strain sequencing project: providing services to taxonomists for standard genome sequencing and annotation.</title>
        <authorList>
            <consortium name="The Broad Institute Genomics Platform"/>
            <consortium name="The Broad Institute Genome Sequencing Center for Infectious Disease"/>
            <person name="Wu L."/>
            <person name="Ma J."/>
        </authorList>
    </citation>
    <scope>NUCLEOTIDE SEQUENCE [LARGE SCALE GENOMIC DNA]</scope>
    <source>
        <strain evidence="16">KCTC 42644</strain>
    </source>
</reference>
<keyword evidence="7" id="KW-0547">Nucleotide-binding</keyword>
<dbReference type="EC" id="2.7.13.3" evidence="3"/>
<dbReference type="Gene3D" id="1.20.120.620">
    <property type="entry name" value="Backbone structure of the membrane domain of e. Coli histidine kinase receptor kdpd"/>
    <property type="match status" value="1"/>
</dbReference>
<dbReference type="RefSeq" id="WP_380856699.1">
    <property type="nucleotide sequence ID" value="NZ_JBHRXV010000001.1"/>
</dbReference>
<dbReference type="InterPro" id="IPR025201">
    <property type="entry name" value="KdpD_TM"/>
</dbReference>
<keyword evidence="9" id="KW-0067">ATP-binding</keyword>
<comment type="catalytic activity">
    <reaction evidence="1">
        <text>ATP + protein L-histidine = ADP + protein N-phospho-L-histidine.</text>
        <dbReference type="EC" id="2.7.13.3"/>
    </reaction>
</comment>
<dbReference type="Gene3D" id="3.30.565.10">
    <property type="entry name" value="Histidine kinase-like ATPase, C-terminal domain"/>
    <property type="match status" value="1"/>
</dbReference>
<evidence type="ECO:0000256" key="11">
    <source>
        <dbReference type="ARBA" id="ARBA00023012"/>
    </source>
</evidence>
<keyword evidence="10 13" id="KW-1133">Transmembrane helix</keyword>
<comment type="caution">
    <text evidence="15">The sequence shown here is derived from an EMBL/GenBank/DDBJ whole genome shotgun (WGS) entry which is preliminary data.</text>
</comment>
<dbReference type="InterPro" id="IPR036890">
    <property type="entry name" value="HATPase_C_sf"/>
</dbReference>
<feature type="domain" description="Histidine kinase" evidence="14">
    <location>
        <begin position="219"/>
        <end position="309"/>
    </location>
</feature>
<evidence type="ECO:0000256" key="4">
    <source>
        <dbReference type="ARBA" id="ARBA00022553"/>
    </source>
</evidence>
<keyword evidence="4" id="KW-0597">Phosphoprotein</keyword>
<dbReference type="PANTHER" id="PTHR41523">
    <property type="entry name" value="TWO-COMPONENT SYSTEM SENSOR PROTEIN"/>
    <property type="match status" value="1"/>
</dbReference>
<dbReference type="GO" id="GO:0004673">
    <property type="term" value="F:protein histidine kinase activity"/>
    <property type="evidence" value="ECO:0007669"/>
    <property type="project" value="UniProtKB-EC"/>
</dbReference>
<dbReference type="PANTHER" id="PTHR41523:SF8">
    <property type="entry name" value="ETHYLENE RESPONSE SENSOR PROTEIN"/>
    <property type="match status" value="1"/>
</dbReference>
<evidence type="ECO:0000256" key="13">
    <source>
        <dbReference type="SAM" id="Phobius"/>
    </source>
</evidence>
<gene>
    <name evidence="15" type="ORF">ACFOMD_01865</name>
</gene>
<evidence type="ECO:0000256" key="12">
    <source>
        <dbReference type="ARBA" id="ARBA00023136"/>
    </source>
</evidence>
<evidence type="ECO:0000256" key="8">
    <source>
        <dbReference type="ARBA" id="ARBA00022777"/>
    </source>
</evidence>
<dbReference type="SMART" id="SM00387">
    <property type="entry name" value="HATPase_c"/>
    <property type="match status" value="1"/>
</dbReference>
<dbReference type="SUPFAM" id="SSF55874">
    <property type="entry name" value="ATPase domain of HSP90 chaperone/DNA topoisomerase II/histidine kinase"/>
    <property type="match status" value="1"/>
</dbReference>
<evidence type="ECO:0000259" key="14">
    <source>
        <dbReference type="PROSITE" id="PS50109"/>
    </source>
</evidence>
<keyword evidence="5 15" id="KW-0808">Transferase</keyword>
<evidence type="ECO:0000256" key="10">
    <source>
        <dbReference type="ARBA" id="ARBA00022989"/>
    </source>
</evidence>
<keyword evidence="8 15" id="KW-0418">Kinase</keyword>
<keyword evidence="11" id="KW-0902">Two-component regulatory system</keyword>
<comment type="subcellular location">
    <subcellularLocation>
        <location evidence="2">Membrane</location>
        <topology evidence="2">Multi-pass membrane protein</topology>
    </subcellularLocation>
</comment>
<evidence type="ECO:0000313" key="15">
    <source>
        <dbReference type="EMBL" id="MFC3711298.1"/>
    </source>
</evidence>
<dbReference type="InterPro" id="IPR011495">
    <property type="entry name" value="Sig_transdc_His_kin_sub2_dim/P"/>
</dbReference>
<keyword evidence="16" id="KW-1185">Reference proteome</keyword>
<dbReference type="Pfam" id="PF07568">
    <property type="entry name" value="HisKA_2"/>
    <property type="match status" value="1"/>
</dbReference>
<evidence type="ECO:0000256" key="2">
    <source>
        <dbReference type="ARBA" id="ARBA00004141"/>
    </source>
</evidence>
<keyword evidence="6 13" id="KW-0812">Transmembrane</keyword>
<evidence type="ECO:0000313" key="16">
    <source>
        <dbReference type="Proteomes" id="UP001595615"/>
    </source>
</evidence>
<feature type="transmembrane region" description="Helical" evidence="13">
    <location>
        <begin position="71"/>
        <end position="93"/>
    </location>
</feature>
<proteinExistence type="predicted"/>
<evidence type="ECO:0000256" key="9">
    <source>
        <dbReference type="ARBA" id="ARBA00022840"/>
    </source>
</evidence>
<dbReference type="InterPro" id="IPR038318">
    <property type="entry name" value="KdpD_sf"/>
</dbReference>
<dbReference type="InterPro" id="IPR003594">
    <property type="entry name" value="HATPase_dom"/>
</dbReference>